<organism evidence="1 2">
    <name type="scientific">Leptotrombidium deliense</name>
    <dbReference type="NCBI Taxonomy" id="299467"/>
    <lineage>
        <taxon>Eukaryota</taxon>
        <taxon>Metazoa</taxon>
        <taxon>Ecdysozoa</taxon>
        <taxon>Arthropoda</taxon>
        <taxon>Chelicerata</taxon>
        <taxon>Arachnida</taxon>
        <taxon>Acari</taxon>
        <taxon>Acariformes</taxon>
        <taxon>Trombidiformes</taxon>
        <taxon>Prostigmata</taxon>
        <taxon>Anystina</taxon>
        <taxon>Parasitengona</taxon>
        <taxon>Trombiculoidea</taxon>
        <taxon>Trombiculidae</taxon>
        <taxon>Leptotrombidium</taxon>
    </lineage>
</organism>
<keyword evidence="2" id="KW-1185">Reference proteome</keyword>
<dbReference type="InterPro" id="IPR006886">
    <property type="entry name" value="RNA_pol_III_Rpc5"/>
</dbReference>
<dbReference type="VEuPathDB" id="VectorBase:LDEU006045"/>
<dbReference type="PANTHER" id="PTHR12069:SF0">
    <property type="entry name" value="DNA-DIRECTED RNA POLYMERASE III SUBUNIT RPC5"/>
    <property type="match status" value="1"/>
</dbReference>
<protein>
    <submittedName>
        <fullName evidence="1">DNA-directed RNA polymerase III subunit RPC5-like protein</fullName>
    </submittedName>
</protein>
<sequence>MNSNGVDTEEDELLFEMDVFMNRRLQSNLHILQFPIGYSPLSANESCLERIRMKPKNKKIEVDVSLNTASKNFDRGKGEQIAYVANTSNEEEPYFPTNVMNKQTLKSAEVKPSLHQYCVGIIGDGSKELHLTPVPSVIQFRPSFHYFDKSEIRVNTKGTAVKEEPAALSEDETEVKRINVRFAALDEEKAKKMREMTYGYLQQQVNSEPWIDLEFHESDDIASQNERRLLLYNANDDTERNVEQTERICPILSIEEYLKSLVFNESNSSQPSSSSSTTQVKSLSLPEQVRTLISNAKVVSFNELKEYLLETSDDNTLLRYLQQYAMLVQGNWVVKSEILYPKEGGPTISPVSGAPIEALCRARDYVMWQFTQSQSVNRKEIMRTTKVSWKLVVFR</sequence>
<dbReference type="GO" id="GO:0005666">
    <property type="term" value="C:RNA polymerase III complex"/>
    <property type="evidence" value="ECO:0007669"/>
    <property type="project" value="TreeGrafter"/>
</dbReference>
<keyword evidence="1" id="KW-0240">DNA-directed RNA polymerase</keyword>
<dbReference type="PANTHER" id="PTHR12069">
    <property type="entry name" value="DNA-DIRECTED RNA POLYMERASES III 80 KDA POLYPEPTIDE RNA POLYMERASE III SUBUNIT 5"/>
    <property type="match status" value="1"/>
</dbReference>
<proteinExistence type="predicted"/>
<comment type="caution">
    <text evidence="1">The sequence shown here is derived from an EMBL/GenBank/DDBJ whole genome shotgun (WGS) entry which is preliminary data.</text>
</comment>
<dbReference type="AlphaFoldDB" id="A0A443SEP2"/>
<evidence type="ECO:0000313" key="1">
    <source>
        <dbReference type="EMBL" id="RWS25994.1"/>
    </source>
</evidence>
<keyword evidence="1" id="KW-0804">Transcription</keyword>
<dbReference type="STRING" id="299467.A0A443SEP2"/>
<dbReference type="GO" id="GO:0042797">
    <property type="term" value="P:tRNA transcription by RNA polymerase III"/>
    <property type="evidence" value="ECO:0007669"/>
    <property type="project" value="TreeGrafter"/>
</dbReference>
<dbReference type="Pfam" id="PF04801">
    <property type="entry name" value="RPC5"/>
    <property type="match status" value="1"/>
</dbReference>
<gene>
    <name evidence="1" type="ORF">B4U80_10229</name>
</gene>
<reference evidence="1 2" key="1">
    <citation type="journal article" date="2018" name="Gigascience">
        <title>Genomes of trombidid mites reveal novel predicted allergens and laterally-transferred genes associated with secondary metabolism.</title>
        <authorList>
            <person name="Dong X."/>
            <person name="Chaisiri K."/>
            <person name="Xia D."/>
            <person name="Armstrong S.D."/>
            <person name="Fang Y."/>
            <person name="Donnelly M.J."/>
            <person name="Kadowaki T."/>
            <person name="McGarry J.W."/>
            <person name="Darby A.C."/>
            <person name="Makepeace B.L."/>
        </authorList>
    </citation>
    <scope>NUCLEOTIDE SEQUENCE [LARGE SCALE GENOMIC DNA]</scope>
    <source>
        <strain evidence="1">UoL-UT</strain>
    </source>
</reference>
<name>A0A443SEP2_9ACAR</name>
<dbReference type="Proteomes" id="UP000288716">
    <property type="component" value="Unassembled WGS sequence"/>
</dbReference>
<evidence type="ECO:0000313" key="2">
    <source>
        <dbReference type="Proteomes" id="UP000288716"/>
    </source>
</evidence>
<dbReference type="EMBL" id="NCKV01003165">
    <property type="protein sequence ID" value="RWS25994.1"/>
    <property type="molecule type" value="Genomic_DNA"/>
</dbReference>
<accession>A0A443SEP2</accession>
<dbReference type="OrthoDB" id="340681at2759"/>